<protein>
    <submittedName>
        <fullName evidence="12">Na+/H+ antiporter 1</fullName>
    </submittedName>
</protein>
<keyword evidence="5 11" id="KW-0812">Transmembrane</keyword>
<keyword evidence="10" id="KW-0739">Sodium transport</keyword>
<feature type="transmembrane region" description="Helical" evidence="11">
    <location>
        <begin position="29"/>
        <end position="47"/>
    </location>
</feature>
<comment type="subcellular location">
    <subcellularLocation>
        <location evidence="1">Cell inner membrane</location>
        <topology evidence="1">Multi-pass membrane protein</topology>
    </subcellularLocation>
</comment>
<evidence type="ECO:0000256" key="2">
    <source>
        <dbReference type="ARBA" id="ARBA00022448"/>
    </source>
</evidence>
<gene>
    <name evidence="12" type="ORF">EV644_12383</name>
</gene>
<evidence type="ECO:0000256" key="1">
    <source>
        <dbReference type="ARBA" id="ARBA00004429"/>
    </source>
</evidence>
<dbReference type="InterPro" id="IPR004670">
    <property type="entry name" value="NhaA"/>
</dbReference>
<keyword evidence="4" id="KW-1003">Cell membrane</keyword>
<dbReference type="EMBL" id="SLWM01000023">
    <property type="protein sequence ID" value="TCO13251.1"/>
    <property type="molecule type" value="Genomic_DNA"/>
</dbReference>
<evidence type="ECO:0000313" key="12">
    <source>
        <dbReference type="EMBL" id="TCO13251.1"/>
    </source>
</evidence>
<reference evidence="12 13" key="1">
    <citation type="journal article" date="2015" name="Stand. Genomic Sci.">
        <title>Genomic Encyclopedia of Bacterial and Archaeal Type Strains, Phase III: the genomes of soil and plant-associated and newly described type strains.</title>
        <authorList>
            <person name="Whitman W.B."/>
            <person name="Woyke T."/>
            <person name="Klenk H.P."/>
            <person name="Zhou Y."/>
            <person name="Lilburn T.G."/>
            <person name="Beck B.J."/>
            <person name="De Vos P."/>
            <person name="Vandamme P."/>
            <person name="Eisen J.A."/>
            <person name="Garrity G."/>
            <person name="Hugenholtz P."/>
            <person name="Kyrpides N.C."/>
        </authorList>
    </citation>
    <scope>NUCLEOTIDE SEQUENCE [LARGE SCALE GENOMIC DNA]</scope>
    <source>
        <strain evidence="12 13">VKM Ac-2538</strain>
    </source>
</reference>
<organism evidence="12 13">
    <name type="scientific">Kribbella orskensis</name>
    <dbReference type="NCBI Taxonomy" id="2512216"/>
    <lineage>
        <taxon>Bacteria</taxon>
        <taxon>Bacillati</taxon>
        <taxon>Actinomycetota</taxon>
        <taxon>Actinomycetes</taxon>
        <taxon>Propionibacteriales</taxon>
        <taxon>Kribbellaceae</taxon>
        <taxon>Kribbella</taxon>
    </lineage>
</organism>
<keyword evidence="7" id="KW-0915">Sodium</keyword>
<evidence type="ECO:0000256" key="7">
    <source>
        <dbReference type="ARBA" id="ARBA00023053"/>
    </source>
</evidence>
<keyword evidence="6 11" id="KW-1133">Transmembrane helix</keyword>
<evidence type="ECO:0000256" key="4">
    <source>
        <dbReference type="ARBA" id="ARBA00022475"/>
    </source>
</evidence>
<keyword evidence="9 11" id="KW-0472">Membrane</keyword>
<comment type="caution">
    <text evidence="12">The sequence shown here is derived from an EMBL/GenBank/DDBJ whole genome shotgun (WGS) entry which is preliminary data.</text>
</comment>
<accession>A0ABY2BAH6</accession>
<dbReference type="RefSeq" id="WP_132194887.1">
    <property type="nucleotide sequence ID" value="NZ_SLWM01000023.1"/>
</dbReference>
<sequence>MAVTPLVGRTAWARSFRTPLREFLRTETGGAAFLLAATVVAVVWANASASSYETVWRTGVSVHVGGWSVSQDLRQWVDTGVVSINRQRRSLR</sequence>
<dbReference type="Pfam" id="PF06965">
    <property type="entry name" value="Na_H_antiport_1"/>
    <property type="match status" value="1"/>
</dbReference>
<evidence type="ECO:0000256" key="9">
    <source>
        <dbReference type="ARBA" id="ARBA00023136"/>
    </source>
</evidence>
<keyword evidence="3" id="KW-0050">Antiport</keyword>
<dbReference type="PANTHER" id="PTHR30341">
    <property type="entry name" value="SODIUM ION/PROTON ANTIPORTER NHAA-RELATED"/>
    <property type="match status" value="1"/>
</dbReference>
<name>A0ABY2BAH6_9ACTN</name>
<keyword evidence="2" id="KW-0813">Transport</keyword>
<keyword evidence="13" id="KW-1185">Reference proteome</keyword>
<evidence type="ECO:0000256" key="8">
    <source>
        <dbReference type="ARBA" id="ARBA00023065"/>
    </source>
</evidence>
<evidence type="ECO:0000313" key="13">
    <source>
        <dbReference type="Proteomes" id="UP000295818"/>
    </source>
</evidence>
<dbReference type="InterPro" id="IPR023171">
    <property type="entry name" value="Na/H_antiporter_dom_sf"/>
</dbReference>
<evidence type="ECO:0000256" key="6">
    <source>
        <dbReference type="ARBA" id="ARBA00022989"/>
    </source>
</evidence>
<dbReference type="Proteomes" id="UP000295818">
    <property type="component" value="Unassembled WGS sequence"/>
</dbReference>
<evidence type="ECO:0000256" key="11">
    <source>
        <dbReference type="SAM" id="Phobius"/>
    </source>
</evidence>
<keyword evidence="8" id="KW-0406">Ion transport</keyword>
<evidence type="ECO:0000256" key="5">
    <source>
        <dbReference type="ARBA" id="ARBA00022692"/>
    </source>
</evidence>
<evidence type="ECO:0000256" key="10">
    <source>
        <dbReference type="ARBA" id="ARBA00023201"/>
    </source>
</evidence>
<dbReference type="PANTHER" id="PTHR30341:SF0">
    <property type="entry name" value="NA(+)_H(+) ANTIPORTER NHAA"/>
    <property type="match status" value="1"/>
</dbReference>
<dbReference type="Gene3D" id="1.20.1530.10">
    <property type="entry name" value="Na+/H+ antiporter like domain"/>
    <property type="match status" value="1"/>
</dbReference>
<evidence type="ECO:0000256" key="3">
    <source>
        <dbReference type="ARBA" id="ARBA00022449"/>
    </source>
</evidence>
<proteinExistence type="predicted"/>